<dbReference type="EMBL" id="AYSA01000048">
    <property type="protein sequence ID" value="ESZ98207.1"/>
    <property type="molecule type" value="Genomic_DNA"/>
</dbReference>
<evidence type="ECO:0000256" key="5">
    <source>
        <dbReference type="ARBA" id="ARBA00022737"/>
    </source>
</evidence>
<evidence type="ECO:0000256" key="6">
    <source>
        <dbReference type="ARBA" id="ARBA00022801"/>
    </source>
</evidence>
<dbReference type="PANTHER" id="PTHR31884">
    <property type="entry name" value="POLYGALACTURONASE"/>
    <property type="match status" value="1"/>
</dbReference>
<dbReference type="OrthoDB" id="1546079at2759"/>
<protein>
    <submittedName>
        <fullName evidence="10">Endopolygalacturonase 2</fullName>
    </submittedName>
</protein>
<keyword evidence="6 9" id="KW-0378">Hydrolase</keyword>
<dbReference type="GO" id="GO:0004650">
    <property type="term" value="F:polygalacturonase activity"/>
    <property type="evidence" value="ECO:0007669"/>
    <property type="project" value="InterPro"/>
</dbReference>
<reference evidence="10 11" key="1">
    <citation type="journal article" date="2014" name="Genome Announc.">
        <title>Draft genome sequence of Sclerotinia borealis, a psychrophilic plant pathogenic fungus.</title>
        <authorList>
            <person name="Mardanov A.V."/>
            <person name="Beletsky A.V."/>
            <person name="Kadnikov V.V."/>
            <person name="Ignatov A.N."/>
            <person name="Ravin N.V."/>
        </authorList>
    </citation>
    <scope>NUCLEOTIDE SEQUENCE [LARGE SCALE GENOMIC DNA]</scope>
    <source>
        <strain evidence="11">F-4157</strain>
    </source>
</reference>
<keyword evidence="4" id="KW-0732">Signal</keyword>
<dbReference type="GO" id="GO:0005576">
    <property type="term" value="C:extracellular region"/>
    <property type="evidence" value="ECO:0007669"/>
    <property type="project" value="UniProtKB-SubCell"/>
</dbReference>
<keyword evidence="3" id="KW-0964">Secreted</keyword>
<comment type="caution">
    <text evidence="10">The sequence shown here is derived from an EMBL/GenBank/DDBJ whole genome shotgun (WGS) entry which is preliminary data.</text>
</comment>
<dbReference type="Proteomes" id="UP000019487">
    <property type="component" value="Unassembled WGS sequence"/>
</dbReference>
<dbReference type="InterPro" id="IPR011050">
    <property type="entry name" value="Pectin_lyase_fold/virulence"/>
</dbReference>
<dbReference type="Gene3D" id="2.160.20.10">
    <property type="entry name" value="Single-stranded right-handed beta-helix, Pectin lyase-like"/>
    <property type="match status" value="1"/>
</dbReference>
<evidence type="ECO:0000256" key="7">
    <source>
        <dbReference type="ARBA" id="ARBA00023295"/>
    </source>
</evidence>
<proteinExistence type="inferred from homology"/>
<dbReference type="PANTHER" id="PTHR31884:SF1">
    <property type="entry name" value="POLYGALACTURONASE"/>
    <property type="match status" value="1"/>
</dbReference>
<evidence type="ECO:0000256" key="1">
    <source>
        <dbReference type="ARBA" id="ARBA00004613"/>
    </source>
</evidence>
<evidence type="ECO:0000313" key="10">
    <source>
        <dbReference type="EMBL" id="ESZ98207.1"/>
    </source>
</evidence>
<keyword evidence="7 9" id="KW-0326">Glycosidase</keyword>
<accession>W9CN32</accession>
<comment type="similarity">
    <text evidence="2 9">Belongs to the glycosyl hydrolase 28 family.</text>
</comment>
<dbReference type="Pfam" id="PF00295">
    <property type="entry name" value="Glyco_hydro_28"/>
    <property type="match status" value="1"/>
</dbReference>
<keyword evidence="5" id="KW-0677">Repeat</keyword>
<evidence type="ECO:0000256" key="2">
    <source>
        <dbReference type="ARBA" id="ARBA00008834"/>
    </source>
</evidence>
<sequence>MRLEQLNGKRGRIFGVIHFSTLIALLGGSTLVAGASGSDIAPLVERADCTFTSAANAKASKTTCSTIILSSIVVPAGITLDLTGLNAGTKVIFQGHTTFGYSEWKGPLVSISGKDITVSGASGNSIDGGARWWDGLGSNVSKGKGKVKPKFFAAHKSLV</sequence>
<dbReference type="SUPFAM" id="SSF51126">
    <property type="entry name" value="Pectin lyase-like"/>
    <property type="match status" value="1"/>
</dbReference>
<dbReference type="InterPro" id="IPR000743">
    <property type="entry name" value="Glyco_hydro_28"/>
</dbReference>
<keyword evidence="8" id="KW-0961">Cell wall biogenesis/degradation</keyword>
<evidence type="ECO:0000256" key="4">
    <source>
        <dbReference type="ARBA" id="ARBA00022729"/>
    </source>
</evidence>
<evidence type="ECO:0000313" key="11">
    <source>
        <dbReference type="Proteomes" id="UP000019487"/>
    </source>
</evidence>
<dbReference type="GO" id="GO:0045490">
    <property type="term" value="P:pectin catabolic process"/>
    <property type="evidence" value="ECO:0007669"/>
    <property type="project" value="TreeGrafter"/>
</dbReference>
<gene>
    <name evidence="10" type="ORF">SBOR_1383</name>
</gene>
<dbReference type="InterPro" id="IPR012334">
    <property type="entry name" value="Pectin_lyas_fold"/>
</dbReference>
<dbReference type="STRING" id="1432307.W9CN32"/>
<evidence type="ECO:0000256" key="8">
    <source>
        <dbReference type="ARBA" id="ARBA00023316"/>
    </source>
</evidence>
<dbReference type="GO" id="GO:0071555">
    <property type="term" value="P:cell wall organization"/>
    <property type="evidence" value="ECO:0007669"/>
    <property type="project" value="UniProtKB-KW"/>
</dbReference>
<name>W9CN32_SCLBF</name>
<dbReference type="InterPro" id="IPR050434">
    <property type="entry name" value="Glycosyl_hydrlase_28"/>
</dbReference>
<organism evidence="10 11">
    <name type="scientific">Sclerotinia borealis (strain F-4128)</name>
    <dbReference type="NCBI Taxonomy" id="1432307"/>
    <lineage>
        <taxon>Eukaryota</taxon>
        <taxon>Fungi</taxon>
        <taxon>Dikarya</taxon>
        <taxon>Ascomycota</taxon>
        <taxon>Pezizomycotina</taxon>
        <taxon>Leotiomycetes</taxon>
        <taxon>Helotiales</taxon>
        <taxon>Sclerotiniaceae</taxon>
        <taxon>Sclerotinia</taxon>
    </lineage>
</organism>
<comment type="subcellular location">
    <subcellularLocation>
        <location evidence="1">Secreted</location>
    </subcellularLocation>
</comment>
<dbReference type="HOGENOM" id="CLU_1661817_0_0_1"/>
<evidence type="ECO:0000256" key="9">
    <source>
        <dbReference type="RuleBase" id="RU361169"/>
    </source>
</evidence>
<keyword evidence="11" id="KW-1185">Reference proteome</keyword>
<dbReference type="AlphaFoldDB" id="W9CN32"/>
<evidence type="ECO:0000256" key="3">
    <source>
        <dbReference type="ARBA" id="ARBA00022525"/>
    </source>
</evidence>